<name>A0A380TYF8_ACTLI</name>
<keyword evidence="2" id="KW-0732">Signal</keyword>
<accession>A0A380TYF8</accession>
<feature type="chain" id="PRO_5016829983" evidence="2">
    <location>
        <begin position="20"/>
        <end position="159"/>
    </location>
</feature>
<feature type="signal peptide" evidence="2">
    <location>
        <begin position="1"/>
        <end position="19"/>
    </location>
</feature>
<feature type="coiled-coil region" evidence="1">
    <location>
        <begin position="125"/>
        <end position="159"/>
    </location>
</feature>
<proteinExistence type="predicted"/>
<keyword evidence="3" id="KW-0449">Lipoprotein</keyword>
<evidence type="ECO:0000313" key="4">
    <source>
        <dbReference type="Proteomes" id="UP000254253"/>
    </source>
</evidence>
<keyword evidence="4" id="KW-1185">Reference proteome</keyword>
<evidence type="ECO:0000256" key="2">
    <source>
        <dbReference type="SAM" id="SignalP"/>
    </source>
</evidence>
<organism evidence="3 4">
    <name type="scientific">Actinobacillus lignieresii</name>
    <dbReference type="NCBI Taxonomy" id="720"/>
    <lineage>
        <taxon>Bacteria</taxon>
        <taxon>Pseudomonadati</taxon>
        <taxon>Pseudomonadota</taxon>
        <taxon>Gammaproteobacteria</taxon>
        <taxon>Pasteurellales</taxon>
        <taxon>Pasteurellaceae</taxon>
        <taxon>Actinobacillus</taxon>
    </lineage>
</organism>
<protein>
    <submittedName>
        <fullName evidence="3">Lipoprotein HlpB</fullName>
    </submittedName>
</protein>
<evidence type="ECO:0000256" key="1">
    <source>
        <dbReference type="SAM" id="Coils"/>
    </source>
</evidence>
<dbReference type="Proteomes" id="UP000254253">
    <property type="component" value="Unassembled WGS sequence"/>
</dbReference>
<dbReference type="GeneID" id="48598495"/>
<keyword evidence="1" id="KW-0175">Coiled coil</keyword>
<dbReference type="AlphaFoldDB" id="A0A380TYF8"/>
<evidence type="ECO:0000313" key="3">
    <source>
        <dbReference type="EMBL" id="SUT93019.1"/>
    </source>
</evidence>
<gene>
    <name evidence="3" type="primary">hlpB</name>
    <name evidence="3" type="ORF">NCTC4191_01028</name>
</gene>
<dbReference type="EMBL" id="UFRN01000002">
    <property type="protein sequence ID" value="SUT93019.1"/>
    <property type="molecule type" value="Genomic_DNA"/>
</dbReference>
<dbReference type="PROSITE" id="PS51257">
    <property type="entry name" value="PROKAR_LIPOPROTEIN"/>
    <property type="match status" value="1"/>
</dbReference>
<dbReference type="RefSeq" id="WP_005596282.1">
    <property type="nucleotide sequence ID" value="NZ_LR134169.1"/>
</dbReference>
<sequence length="159" mass="17263">MKKLATIGAVALLAFSVTACNKADPAADYKKFQEWYQVQEQTQATAQAELQKQLTEVMSQAQKDPKALEAVLNTFAGKVQETLKSLDAVDVKSAEIKALKDKTKAVLGLSNEVISEQVKVMAAPTAEAQQAIQAKATQLNQAAQELQKLQADLKAKFEK</sequence>
<reference evidence="3 4" key="1">
    <citation type="submission" date="2018-06" db="EMBL/GenBank/DDBJ databases">
        <authorList>
            <consortium name="Pathogen Informatics"/>
            <person name="Doyle S."/>
        </authorList>
    </citation>
    <scope>NUCLEOTIDE SEQUENCE [LARGE SCALE GENOMIC DNA]</scope>
    <source>
        <strain evidence="3 4">NCTC4191</strain>
    </source>
</reference>